<protein>
    <recommendedName>
        <fullName evidence="4">Lipoprotein</fullName>
    </recommendedName>
</protein>
<evidence type="ECO:0000313" key="2">
    <source>
        <dbReference type="EMBL" id="GKX61805.1"/>
    </source>
</evidence>
<evidence type="ECO:0008006" key="4">
    <source>
        <dbReference type="Google" id="ProtNLM"/>
    </source>
</evidence>
<keyword evidence="3" id="KW-1185">Reference proteome</keyword>
<feature type="chain" id="PRO_5045908477" description="Lipoprotein" evidence="1">
    <location>
        <begin position="19"/>
        <end position="96"/>
    </location>
</feature>
<dbReference type="Proteomes" id="UP001059610">
    <property type="component" value="Unassembled WGS sequence"/>
</dbReference>
<evidence type="ECO:0000313" key="3">
    <source>
        <dbReference type="Proteomes" id="UP001059610"/>
    </source>
</evidence>
<sequence length="96" mass="10841">MKRLILLAITIFSLSGCASWNLTSESVKALSNDELCSRLGSDVQIGNVSAVALLLDEYKLRADNIDFERCVILERTGKQSVMPIPYYYGYSGYYRY</sequence>
<name>A0ABQ5LDU1_9GAMM</name>
<reference evidence="2" key="1">
    <citation type="submission" date="2022-06" db="EMBL/GenBank/DDBJ databases">
        <title>Draft genome sequences of Pragia fontium str. JCM24417.</title>
        <authorList>
            <person name="Wakabayashi Y."/>
            <person name="Kojima K."/>
        </authorList>
    </citation>
    <scope>NUCLEOTIDE SEQUENCE</scope>
    <source>
        <strain evidence="2">JCM 24417</strain>
    </source>
</reference>
<feature type="signal peptide" evidence="1">
    <location>
        <begin position="1"/>
        <end position="18"/>
    </location>
</feature>
<dbReference type="PROSITE" id="PS51257">
    <property type="entry name" value="PROKAR_LIPOPROTEIN"/>
    <property type="match status" value="1"/>
</dbReference>
<dbReference type="EMBL" id="BRLJ01000001">
    <property type="protein sequence ID" value="GKX61805.1"/>
    <property type="molecule type" value="Genomic_DNA"/>
</dbReference>
<accession>A0ABQ5LDU1</accession>
<gene>
    <name evidence="2" type="ORF">SOASR032_03740</name>
</gene>
<evidence type="ECO:0000256" key="1">
    <source>
        <dbReference type="SAM" id="SignalP"/>
    </source>
</evidence>
<keyword evidence="1" id="KW-0732">Signal</keyword>
<dbReference type="RefSeq" id="WP_047780882.1">
    <property type="nucleotide sequence ID" value="NZ_BRLJ01000001.1"/>
</dbReference>
<proteinExistence type="predicted"/>
<comment type="caution">
    <text evidence="2">The sequence shown here is derived from an EMBL/GenBank/DDBJ whole genome shotgun (WGS) entry which is preliminary data.</text>
</comment>
<organism evidence="2 3">
    <name type="scientific">Pragia fontium</name>
    <dbReference type="NCBI Taxonomy" id="82985"/>
    <lineage>
        <taxon>Bacteria</taxon>
        <taxon>Pseudomonadati</taxon>
        <taxon>Pseudomonadota</taxon>
        <taxon>Gammaproteobacteria</taxon>
        <taxon>Enterobacterales</taxon>
        <taxon>Budviciaceae</taxon>
        <taxon>Pragia</taxon>
    </lineage>
</organism>